<evidence type="ECO:0000313" key="2">
    <source>
        <dbReference type="EMBL" id="THU89599.1"/>
    </source>
</evidence>
<gene>
    <name evidence="2" type="ORF">K435DRAFT_802610</name>
    <name evidence="1" type="ORF">K435DRAFT_803646</name>
</gene>
<protein>
    <submittedName>
        <fullName evidence="2">Uncharacterized protein</fullName>
    </submittedName>
</protein>
<accession>A0A4S8LK86</accession>
<dbReference type="EMBL" id="ML179415">
    <property type="protein sequence ID" value="THU88273.1"/>
    <property type="molecule type" value="Genomic_DNA"/>
</dbReference>
<sequence length="149" mass="16596">MNRNAESFSSSVPSPELLKNVGEVFEGKVELLQNILRQFDTLEKLLLPGLPSLAKHVNVELVTAEELLQGNFYTDYGATPNFDTSESSTTNRIYAGDPITIMVAERNALQNAHDLLFNLVKAYDSRNDTPLFNPPYLHGHRLMSEGDVS</sequence>
<dbReference type="AlphaFoldDB" id="A0A4S8LK86"/>
<organism evidence="2 3">
    <name type="scientific">Dendrothele bispora (strain CBS 962.96)</name>
    <dbReference type="NCBI Taxonomy" id="1314807"/>
    <lineage>
        <taxon>Eukaryota</taxon>
        <taxon>Fungi</taxon>
        <taxon>Dikarya</taxon>
        <taxon>Basidiomycota</taxon>
        <taxon>Agaricomycotina</taxon>
        <taxon>Agaricomycetes</taxon>
        <taxon>Agaricomycetidae</taxon>
        <taxon>Agaricales</taxon>
        <taxon>Agaricales incertae sedis</taxon>
        <taxon>Dendrothele</taxon>
    </lineage>
</organism>
<evidence type="ECO:0000313" key="1">
    <source>
        <dbReference type="EMBL" id="THU88273.1"/>
    </source>
</evidence>
<name>A0A4S8LK86_DENBC</name>
<evidence type="ECO:0000313" key="3">
    <source>
        <dbReference type="Proteomes" id="UP000297245"/>
    </source>
</evidence>
<dbReference type="Proteomes" id="UP000297245">
    <property type="component" value="Unassembled WGS sequence"/>
</dbReference>
<proteinExistence type="predicted"/>
<dbReference type="EMBL" id="ML179362">
    <property type="protein sequence ID" value="THU89599.1"/>
    <property type="molecule type" value="Genomic_DNA"/>
</dbReference>
<reference evidence="2 3" key="1">
    <citation type="journal article" date="2019" name="Nat. Ecol. Evol.">
        <title>Megaphylogeny resolves global patterns of mushroom evolution.</title>
        <authorList>
            <person name="Varga T."/>
            <person name="Krizsan K."/>
            <person name="Foldi C."/>
            <person name="Dima B."/>
            <person name="Sanchez-Garcia M."/>
            <person name="Sanchez-Ramirez S."/>
            <person name="Szollosi G.J."/>
            <person name="Szarkandi J.G."/>
            <person name="Papp V."/>
            <person name="Albert L."/>
            <person name="Andreopoulos W."/>
            <person name="Angelini C."/>
            <person name="Antonin V."/>
            <person name="Barry K.W."/>
            <person name="Bougher N.L."/>
            <person name="Buchanan P."/>
            <person name="Buyck B."/>
            <person name="Bense V."/>
            <person name="Catcheside P."/>
            <person name="Chovatia M."/>
            <person name="Cooper J."/>
            <person name="Damon W."/>
            <person name="Desjardin D."/>
            <person name="Finy P."/>
            <person name="Geml J."/>
            <person name="Haridas S."/>
            <person name="Hughes K."/>
            <person name="Justo A."/>
            <person name="Karasinski D."/>
            <person name="Kautmanova I."/>
            <person name="Kiss B."/>
            <person name="Kocsube S."/>
            <person name="Kotiranta H."/>
            <person name="LaButti K.M."/>
            <person name="Lechner B.E."/>
            <person name="Liimatainen K."/>
            <person name="Lipzen A."/>
            <person name="Lukacs Z."/>
            <person name="Mihaltcheva S."/>
            <person name="Morgado L.N."/>
            <person name="Niskanen T."/>
            <person name="Noordeloos M.E."/>
            <person name="Ohm R.A."/>
            <person name="Ortiz-Santana B."/>
            <person name="Ovrebo C."/>
            <person name="Racz N."/>
            <person name="Riley R."/>
            <person name="Savchenko A."/>
            <person name="Shiryaev A."/>
            <person name="Soop K."/>
            <person name="Spirin V."/>
            <person name="Szebenyi C."/>
            <person name="Tomsovsky M."/>
            <person name="Tulloss R.E."/>
            <person name="Uehling J."/>
            <person name="Grigoriev I.V."/>
            <person name="Vagvolgyi C."/>
            <person name="Papp T."/>
            <person name="Martin F.M."/>
            <person name="Miettinen O."/>
            <person name="Hibbett D.S."/>
            <person name="Nagy L.G."/>
        </authorList>
    </citation>
    <scope>NUCLEOTIDE SEQUENCE [LARGE SCALE GENOMIC DNA]</scope>
    <source>
        <strain evidence="2 3">CBS 962.96</strain>
    </source>
</reference>
<keyword evidence="3" id="KW-1185">Reference proteome</keyword>